<name>I5C7C1_9BACT</name>
<dbReference type="SUPFAM" id="SSF48008">
    <property type="entry name" value="GntR ligand-binding domain-like"/>
    <property type="match status" value="1"/>
</dbReference>
<dbReference type="AlphaFoldDB" id="I5C7C1"/>
<dbReference type="PATRIC" id="fig|1189621.3.peg.1273"/>
<dbReference type="Proteomes" id="UP000005551">
    <property type="component" value="Unassembled WGS sequence"/>
</dbReference>
<dbReference type="OrthoDB" id="1040417at2"/>
<dbReference type="GO" id="GO:0003700">
    <property type="term" value="F:DNA-binding transcription factor activity"/>
    <property type="evidence" value="ECO:0007669"/>
    <property type="project" value="InterPro"/>
</dbReference>
<accession>I5C7C1</accession>
<dbReference type="SMART" id="SM00895">
    <property type="entry name" value="FCD"/>
    <property type="match status" value="1"/>
</dbReference>
<proteinExistence type="predicted"/>
<gene>
    <name evidence="5" type="ORF">A3SI_06089</name>
</gene>
<dbReference type="EMBL" id="AJYA01000013">
    <property type="protein sequence ID" value="EIM77723.1"/>
    <property type="molecule type" value="Genomic_DNA"/>
</dbReference>
<dbReference type="Pfam" id="PF07729">
    <property type="entry name" value="FCD"/>
    <property type="match status" value="1"/>
</dbReference>
<reference evidence="5 6" key="1">
    <citation type="submission" date="2012-05" db="EMBL/GenBank/DDBJ databases">
        <title>Genome sequence of Nitritalea halalkaliphila LW7.</title>
        <authorList>
            <person name="Jangir P.K."/>
            <person name="Singh A."/>
            <person name="Shivaji S."/>
            <person name="Sharma R."/>
        </authorList>
    </citation>
    <scope>NUCLEOTIDE SEQUENCE [LARGE SCALE GENOMIC DNA]</scope>
    <source>
        <strain evidence="5 6">LW7</strain>
    </source>
</reference>
<dbReference type="InterPro" id="IPR011711">
    <property type="entry name" value="GntR_C"/>
</dbReference>
<evidence type="ECO:0000256" key="3">
    <source>
        <dbReference type="ARBA" id="ARBA00023163"/>
    </source>
</evidence>
<dbReference type="PANTHER" id="PTHR43537">
    <property type="entry name" value="TRANSCRIPTIONAL REGULATOR, GNTR FAMILY"/>
    <property type="match status" value="1"/>
</dbReference>
<dbReference type="Pfam" id="PF00392">
    <property type="entry name" value="GntR"/>
    <property type="match status" value="1"/>
</dbReference>
<evidence type="ECO:0000313" key="5">
    <source>
        <dbReference type="EMBL" id="EIM77723.1"/>
    </source>
</evidence>
<keyword evidence="6" id="KW-1185">Reference proteome</keyword>
<dbReference type="InterPro" id="IPR008920">
    <property type="entry name" value="TF_FadR/GntR_C"/>
</dbReference>
<dbReference type="InterPro" id="IPR036388">
    <property type="entry name" value="WH-like_DNA-bd_sf"/>
</dbReference>
<keyword evidence="3" id="KW-0804">Transcription</keyword>
<comment type="caution">
    <text evidence="5">The sequence shown here is derived from an EMBL/GenBank/DDBJ whole genome shotgun (WGS) entry which is preliminary data.</text>
</comment>
<protein>
    <submittedName>
        <fullName evidence="5">GntR family transcriptional regulator</fullName>
    </submittedName>
</protein>
<dbReference type="InterPro" id="IPR000524">
    <property type="entry name" value="Tscrpt_reg_HTH_GntR"/>
</dbReference>
<dbReference type="Gene3D" id="1.10.10.10">
    <property type="entry name" value="Winged helix-like DNA-binding domain superfamily/Winged helix DNA-binding domain"/>
    <property type="match status" value="1"/>
</dbReference>
<organism evidence="5 6">
    <name type="scientific">Nitritalea halalkaliphila LW7</name>
    <dbReference type="NCBI Taxonomy" id="1189621"/>
    <lineage>
        <taxon>Bacteria</taxon>
        <taxon>Pseudomonadati</taxon>
        <taxon>Bacteroidota</taxon>
        <taxon>Cytophagia</taxon>
        <taxon>Cytophagales</taxon>
        <taxon>Cyclobacteriaceae</taxon>
        <taxon>Nitritalea</taxon>
    </lineage>
</organism>
<dbReference type="Gene3D" id="1.20.120.530">
    <property type="entry name" value="GntR ligand-binding domain-like"/>
    <property type="match status" value="1"/>
</dbReference>
<feature type="domain" description="HTH gntR-type" evidence="4">
    <location>
        <begin position="2"/>
        <end position="69"/>
    </location>
</feature>
<evidence type="ECO:0000259" key="4">
    <source>
        <dbReference type="PROSITE" id="PS50949"/>
    </source>
</evidence>
<dbReference type="InterPro" id="IPR036390">
    <property type="entry name" value="WH_DNA-bd_sf"/>
</dbReference>
<evidence type="ECO:0000256" key="1">
    <source>
        <dbReference type="ARBA" id="ARBA00023015"/>
    </source>
</evidence>
<dbReference type="SUPFAM" id="SSF46785">
    <property type="entry name" value="Winged helix' DNA-binding domain"/>
    <property type="match status" value="1"/>
</dbReference>
<dbReference type="PROSITE" id="PS50949">
    <property type="entry name" value="HTH_GNTR"/>
    <property type="match status" value="1"/>
</dbReference>
<keyword evidence="1" id="KW-0805">Transcription regulation</keyword>
<dbReference type="SMART" id="SM00345">
    <property type="entry name" value="HTH_GNTR"/>
    <property type="match status" value="1"/>
</dbReference>
<dbReference type="RefSeq" id="WP_009054027.1">
    <property type="nucleotide sequence ID" value="NZ_AJYA01000013.1"/>
</dbReference>
<keyword evidence="2" id="KW-0238">DNA-binding</keyword>
<dbReference type="GO" id="GO:0003677">
    <property type="term" value="F:DNA binding"/>
    <property type="evidence" value="ECO:0007669"/>
    <property type="project" value="UniProtKB-KW"/>
</dbReference>
<dbReference type="PANTHER" id="PTHR43537:SF24">
    <property type="entry name" value="GLUCONATE OPERON TRANSCRIPTIONAL REPRESSOR"/>
    <property type="match status" value="1"/>
</dbReference>
<sequence>MSATSEKAYEAIKSMLRTGDIPPGARLIELELVEKLGISRTPIREALKKLVEERWLEYLPNRGMRVRVWTNKDVQDNFFVRTILECEAVALCAEHIPARALEELRMMNKQLRAIASHPSQEAIEEMTRINLDFHQCIWAHTGNRALEDVLLLNINMPTMVRTYQHYDAEKTAASLEEHDAMIAAFEARNPEEARRLMQQHLSRANAIFNT</sequence>
<evidence type="ECO:0000256" key="2">
    <source>
        <dbReference type="ARBA" id="ARBA00023125"/>
    </source>
</evidence>
<evidence type="ECO:0000313" key="6">
    <source>
        <dbReference type="Proteomes" id="UP000005551"/>
    </source>
</evidence>
<dbReference type="STRING" id="1189621.A3SI_06089"/>
<dbReference type="CDD" id="cd07377">
    <property type="entry name" value="WHTH_GntR"/>
    <property type="match status" value="1"/>
</dbReference>